<keyword evidence="3" id="KW-0804">Transcription</keyword>
<dbReference type="OrthoDB" id="2569619at2"/>
<dbReference type="KEGG" id="bhl:Bache_0680"/>
<dbReference type="GO" id="GO:0043565">
    <property type="term" value="F:sequence-specific DNA binding"/>
    <property type="evidence" value="ECO:0007669"/>
    <property type="project" value="InterPro"/>
</dbReference>
<dbReference type="STRING" id="693979.Bache_0680"/>
<dbReference type="AlphaFoldDB" id="E6SMY7"/>
<keyword evidence="2" id="KW-0238">DNA-binding</keyword>
<dbReference type="EMBL" id="CP002352">
    <property type="protein sequence ID" value="ADV42703.1"/>
    <property type="molecule type" value="Genomic_DNA"/>
</dbReference>
<sequence>MSQSDKHSFFFNSVHLTPEEQIGQHEQSTWELSYILVGSGVRLIGGTKEPFQSGEVVLIPPGIPHCWCFGNNVTDTRGRIANITVTFGTDFLDNCATVFPELCGHIEELKKKSDAVKFGKGKAAVIAGILENMRDLDDSGRVAPMINLLLLLAGNGMESVVGRHQKIDKEKNRLNQIQVYVVCNVKRDITLDDVARHVGMNRASFCVFFKKVTGKTFVTYLNEYRVEMACRLLKLKKMSVSEICYQVGFNNVPYFNRVFKRLKGISPGEYAVSS</sequence>
<evidence type="ECO:0000313" key="5">
    <source>
        <dbReference type="EMBL" id="ADV42703.1"/>
    </source>
</evidence>
<accession>E6SMY7</accession>
<evidence type="ECO:0000313" key="6">
    <source>
        <dbReference type="Proteomes" id="UP000008630"/>
    </source>
</evidence>
<reference evidence="5 6" key="2">
    <citation type="journal article" date="2011" name="Stand. Genomic Sci.">
        <title>Complete genome sequence of Bacteroides helcogenes type strain (P 36-108).</title>
        <authorList>
            <person name="Pati A."/>
            <person name="Gronow S."/>
            <person name="Zeytun A."/>
            <person name="Lapidus A."/>
            <person name="Nolan M."/>
            <person name="Hammon N."/>
            <person name="Deshpande S."/>
            <person name="Cheng J.F."/>
            <person name="Tapia R."/>
            <person name="Han C."/>
            <person name="Goodwin L."/>
            <person name="Pitluck S."/>
            <person name="Liolios K."/>
            <person name="Pagani I."/>
            <person name="Ivanova N."/>
            <person name="Mavromatis K."/>
            <person name="Chen A."/>
            <person name="Palaniappan K."/>
            <person name="Land M."/>
            <person name="Hauser L."/>
            <person name="Chang Y.J."/>
            <person name="Jeffries C.D."/>
            <person name="Detter J.C."/>
            <person name="Brambilla E."/>
            <person name="Rohde M."/>
            <person name="Goker M."/>
            <person name="Woyke T."/>
            <person name="Bristow J."/>
            <person name="Eisen J.A."/>
            <person name="Markowitz V."/>
            <person name="Hugenholtz P."/>
            <person name="Kyrpides N.C."/>
            <person name="Klenk H.P."/>
            <person name="Lucas S."/>
        </authorList>
    </citation>
    <scope>NUCLEOTIDE SEQUENCE [LARGE SCALE GENOMIC DNA]</scope>
    <source>
        <strain evidence="6">ATCC 35417 / DSM 20613 / JCM 6297 / CCUG 15421 / P 36-108</strain>
    </source>
</reference>
<dbReference type="Gene3D" id="1.10.10.60">
    <property type="entry name" value="Homeodomain-like"/>
    <property type="match status" value="2"/>
</dbReference>
<proteinExistence type="predicted"/>
<dbReference type="PROSITE" id="PS00041">
    <property type="entry name" value="HTH_ARAC_FAMILY_1"/>
    <property type="match status" value="1"/>
</dbReference>
<dbReference type="PROSITE" id="PS01124">
    <property type="entry name" value="HTH_ARAC_FAMILY_2"/>
    <property type="match status" value="1"/>
</dbReference>
<dbReference type="RefSeq" id="WP_013546318.1">
    <property type="nucleotide sequence ID" value="NC_014933.1"/>
</dbReference>
<dbReference type="InterPro" id="IPR011051">
    <property type="entry name" value="RmlC_Cupin_sf"/>
</dbReference>
<dbReference type="Pfam" id="PF07883">
    <property type="entry name" value="Cupin_2"/>
    <property type="match status" value="1"/>
</dbReference>
<evidence type="ECO:0000256" key="1">
    <source>
        <dbReference type="ARBA" id="ARBA00023015"/>
    </source>
</evidence>
<reference key="1">
    <citation type="submission" date="2010-11" db="EMBL/GenBank/DDBJ databases">
        <title>The complete genome of Bacteroides helcogenes P 36-108.</title>
        <authorList>
            <consortium name="US DOE Joint Genome Institute (JGI-PGF)"/>
            <person name="Lucas S."/>
            <person name="Copeland A."/>
            <person name="Lapidus A."/>
            <person name="Bruce D."/>
            <person name="Goodwin L."/>
            <person name="Pitluck S."/>
            <person name="Kyrpides N."/>
            <person name="Mavromatis K."/>
            <person name="Ivanova N."/>
            <person name="Zeytun A."/>
            <person name="Brettin T."/>
            <person name="Detter J.C."/>
            <person name="Tapia R."/>
            <person name="Han C."/>
            <person name="Land M."/>
            <person name="Hauser L."/>
            <person name="Markowitz V."/>
            <person name="Cheng J.-F."/>
            <person name="Hugenholtz P."/>
            <person name="Woyke T."/>
            <person name="Wu D."/>
            <person name="Gronow S."/>
            <person name="Wellnitz S."/>
            <person name="Brambilla E."/>
            <person name="Klenk H.-P."/>
            <person name="Eisen J.A."/>
        </authorList>
    </citation>
    <scope>NUCLEOTIDE SEQUENCE</scope>
    <source>
        <strain>P 36-108</strain>
    </source>
</reference>
<dbReference type="PANTHER" id="PTHR43280">
    <property type="entry name" value="ARAC-FAMILY TRANSCRIPTIONAL REGULATOR"/>
    <property type="match status" value="1"/>
</dbReference>
<dbReference type="SMART" id="SM00342">
    <property type="entry name" value="HTH_ARAC"/>
    <property type="match status" value="1"/>
</dbReference>
<dbReference type="InterPro" id="IPR018060">
    <property type="entry name" value="HTH_AraC"/>
</dbReference>
<dbReference type="SUPFAM" id="SSF46689">
    <property type="entry name" value="Homeodomain-like"/>
    <property type="match status" value="2"/>
</dbReference>
<dbReference type="InterPro" id="IPR014710">
    <property type="entry name" value="RmlC-like_jellyroll"/>
</dbReference>
<dbReference type="Gene3D" id="2.60.120.10">
    <property type="entry name" value="Jelly Rolls"/>
    <property type="match status" value="1"/>
</dbReference>
<dbReference type="Proteomes" id="UP000008630">
    <property type="component" value="Chromosome"/>
</dbReference>
<dbReference type="InterPro" id="IPR013096">
    <property type="entry name" value="Cupin_2"/>
</dbReference>
<organism evidence="5 6">
    <name type="scientific">Bacteroides helcogenes (strain ATCC 35417 / DSM 20613 / JCM 6297 / CCUG 15421 / P 36-108)</name>
    <dbReference type="NCBI Taxonomy" id="693979"/>
    <lineage>
        <taxon>Bacteria</taxon>
        <taxon>Pseudomonadati</taxon>
        <taxon>Bacteroidota</taxon>
        <taxon>Bacteroidia</taxon>
        <taxon>Bacteroidales</taxon>
        <taxon>Bacteroidaceae</taxon>
        <taxon>Bacteroides</taxon>
    </lineage>
</organism>
<evidence type="ECO:0000259" key="4">
    <source>
        <dbReference type="PROSITE" id="PS01124"/>
    </source>
</evidence>
<feature type="domain" description="HTH araC/xylS-type" evidence="4">
    <location>
        <begin position="175"/>
        <end position="273"/>
    </location>
</feature>
<dbReference type="HOGENOM" id="CLU_000445_88_3_10"/>
<dbReference type="PRINTS" id="PR00032">
    <property type="entry name" value="HTHARAC"/>
</dbReference>
<protein>
    <submittedName>
        <fullName evidence="5">Transcriptional regulator, AraC family</fullName>
    </submittedName>
</protein>
<dbReference type="SUPFAM" id="SSF51182">
    <property type="entry name" value="RmlC-like cupins"/>
    <property type="match status" value="1"/>
</dbReference>
<dbReference type="PATRIC" id="fig|693979.3.peg.725"/>
<name>E6SMY7_BACT6</name>
<keyword evidence="6" id="KW-1185">Reference proteome</keyword>
<dbReference type="GO" id="GO:0003700">
    <property type="term" value="F:DNA-binding transcription factor activity"/>
    <property type="evidence" value="ECO:0007669"/>
    <property type="project" value="InterPro"/>
</dbReference>
<evidence type="ECO:0000256" key="3">
    <source>
        <dbReference type="ARBA" id="ARBA00023163"/>
    </source>
</evidence>
<dbReference type="Pfam" id="PF12833">
    <property type="entry name" value="HTH_18"/>
    <property type="match status" value="1"/>
</dbReference>
<evidence type="ECO:0000256" key="2">
    <source>
        <dbReference type="ARBA" id="ARBA00023125"/>
    </source>
</evidence>
<gene>
    <name evidence="5" type="ordered locus">Bache_0680</name>
</gene>
<keyword evidence="1" id="KW-0805">Transcription regulation</keyword>
<dbReference type="InterPro" id="IPR009057">
    <property type="entry name" value="Homeodomain-like_sf"/>
</dbReference>
<dbReference type="InterPro" id="IPR018062">
    <property type="entry name" value="HTH_AraC-typ_CS"/>
</dbReference>
<dbReference type="PANTHER" id="PTHR43280:SF27">
    <property type="entry name" value="TRANSCRIPTIONAL REGULATOR MTLR"/>
    <property type="match status" value="1"/>
</dbReference>
<dbReference type="InterPro" id="IPR020449">
    <property type="entry name" value="Tscrpt_reg_AraC-type_HTH"/>
</dbReference>
<dbReference type="eggNOG" id="COG2207">
    <property type="taxonomic scope" value="Bacteria"/>
</dbReference>